<keyword evidence="3" id="KW-0804">Transcription</keyword>
<protein>
    <submittedName>
        <fullName evidence="5">Crp/Fnr family transcriptional regulator</fullName>
    </submittedName>
</protein>
<dbReference type="SMART" id="SM00419">
    <property type="entry name" value="HTH_CRP"/>
    <property type="match status" value="1"/>
</dbReference>
<feature type="domain" description="HTH crp-type" evidence="4">
    <location>
        <begin position="151"/>
        <end position="225"/>
    </location>
</feature>
<evidence type="ECO:0000259" key="4">
    <source>
        <dbReference type="PROSITE" id="PS51063"/>
    </source>
</evidence>
<keyword evidence="2" id="KW-0238">DNA-binding</keyword>
<dbReference type="InterPro" id="IPR014710">
    <property type="entry name" value="RmlC-like_jellyroll"/>
</dbReference>
<evidence type="ECO:0000256" key="2">
    <source>
        <dbReference type="ARBA" id="ARBA00023125"/>
    </source>
</evidence>
<keyword evidence="6" id="KW-1185">Reference proteome</keyword>
<dbReference type="Pfam" id="PF00027">
    <property type="entry name" value="cNMP_binding"/>
    <property type="match status" value="1"/>
</dbReference>
<dbReference type="InterPro" id="IPR012318">
    <property type="entry name" value="HTH_CRP"/>
</dbReference>
<proteinExistence type="predicted"/>
<dbReference type="InterPro" id="IPR036390">
    <property type="entry name" value="WH_DNA-bd_sf"/>
</dbReference>
<evidence type="ECO:0000313" key="5">
    <source>
        <dbReference type="EMBL" id="MCE8046251.1"/>
    </source>
</evidence>
<dbReference type="SUPFAM" id="SSF51206">
    <property type="entry name" value="cAMP-binding domain-like"/>
    <property type="match status" value="1"/>
</dbReference>
<dbReference type="InterPro" id="IPR000595">
    <property type="entry name" value="cNMP-bd_dom"/>
</dbReference>
<dbReference type="Gene3D" id="1.10.10.10">
    <property type="entry name" value="Winged helix-like DNA-binding domain superfamily/Winged helix DNA-binding domain"/>
    <property type="match status" value="1"/>
</dbReference>
<name>A0ABS9B2H6_9GAMM</name>
<gene>
    <name evidence="5" type="ORF">HOP60_05815</name>
</gene>
<dbReference type="CDD" id="cd00038">
    <property type="entry name" value="CAP_ED"/>
    <property type="match status" value="1"/>
</dbReference>
<sequence>MSNTTQLGKLLILKLESVFALTEEERRALYDLPIQVVTLKANQDIVCIGDCPLQSFVVLKGFASSYKLTPDGHRQIMALHIPGDIPDLQTLYLKRIDCSIASISPCTVGFFQVEDLRRLCERYPRLSAAFWRDTLVGASILREWVLNVGRRDSYTRIAHLLCEFSVRLEAVGLVESGTFEFSITQANLADATGLSAVHMSRALKALRSKGLIQSRRMSLTVPDLKRLTEVGEFDSHYLHLEKSATARVSVAAQ</sequence>
<organism evidence="5 6">
    <name type="scientific">Billgrantia desiderata</name>
    <dbReference type="NCBI Taxonomy" id="52021"/>
    <lineage>
        <taxon>Bacteria</taxon>
        <taxon>Pseudomonadati</taxon>
        <taxon>Pseudomonadota</taxon>
        <taxon>Gammaproteobacteria</taxon>
        <taxon>Oceanospirillales</taxon>
        <taxon>Halomonadaceae</taxon>
        <taxon>Billgrantia</taxon>
    </lineage>
</organism>
<dbReference type="PROSITE" id="PS51063">
    <property type="entry name" value="HTH_CRP_2"/>
    <property type="match status" value="1"/>
</dbReference>
<evidence type="ECO:0000256" key="1">
    <source>
        <dbReference type="ARBA" id="ARBA00023015"/>
    </source>
</evidence>
<dbReference type="InterPro" id="IPR036388">
    <property type="entry name" value="WH-like_DNA-bd_sf"/>
</dbReference>
<dbReference type="InterPro" id="IPR018490">
    <property type="entry name" value="cNMP-bd_dom_sf"/>
</dbReference>
<dbReference type="Gene3D" id="2.60.120.10">
    <property type="entry name" value="Jelly Rolls"/>
    <property type="match status" value="1"/>
</dbReference>
<dbReference type="Pfam" id="PF13545">
    <property type="entry name" value="HTH_Crp_2"/>
    <property type="match status" value="1"/>
</dbReference>
<accession>A0ABS9B2H6</accession>
<dbReference type="Proteomes" id="UP001320154">
    <property type="component" value="Unassembled WGS sequence"/>
</dbReference>
<keyword evidence="1" id="KW-0805">Transcription regulation</keyword>
<evidence type="ECO:0000313" key="6">
    <source>
        <dbReference type="Proteomes" id="UP001320154"/>
    </source>
</evidence>
<dbReference type="SUPFAM" id="SSF46785">
    <property type="entry name" value="Winged helix' DNA-binding domain"/>
    <property type="match status" value="1"/>
</dbReference>
<reference evidence="5 6" key="1">
    <citation type="journal article" date="2021" name="Front. Microbiol.">
        <title>Aerobic Denitrification and Heterotrophic Sulfur Oxidation in the Genus Halomonas Revealed by Six Novel Species Characterizations and Genome-Based Analysis.</title>
        <authorList>
            <person name="Wang L."/>
            <person name="Shao Z."/>
        </authorList>
    </citation>
    <scope>NUCLEOTIDE SEQUENCE [LARGE SCALE GENOMIC DNA]</scope>
    <source>
        <strain evidence="5 6">MCCC 1A05748</strain>
    </source>
</reference>
<dbReference type="EMBL" id="JABFTQ010000003">
    <property type="protein sequence ID" value="MCE8046251.1"/>
    <property type="molecule type" value="Genomic_DNA"/>
</dbReference>
<comment type="caution">
    <text evidence="5">The sequence shown here is derived from an EMBL/GenBank/DDBJ whole genome shotgun (WGS) entry which is preliminary data.</text>
</comment>
<evidence type="ECO:0000256" key="3">
    <source>
        <dbReference type="ARBA" id="ARBA00023163"/>
    </source>
</evidence>
<dbReference type="RefSeq" id="WP_234250122.1">
    <property type="nucleotide sequence ID" value="NZ_JABFTQ010000003.1"/>
</dbReference>